<dbReference type="GO" id="GO:0016491">
    <property type="term" value="F:oxidoreductase activity"/>
    <property type="evidence" value="ECO:0007669"/>
    <property type="project" value="UniProtKB-KW"/>
</dbReference>
<dbReference type="GO" id="GO:0030234">
    <property type="term" value="F:enzyme regulator activity"/>
    <property type="evidence" value="ECO:0007669"/>
    <property type="project" value="TreeGrafter"/>
</dbReference>
<keyword evidence="6" id="KW-0809">Transit peptide</keyword>
<evidence type="ECO:0000256" key="8">
    <source>
        <dbReference type="ARBA" id="ARBA00023002"/>
    </source>
</evidence>
<organism evidence="13">
    <name type="scientific">Cyprideis torosa</name>
    <dbReference type="NCBI Taxonomy" id="163714"/>
    <lineage>
        <taxon>Eukaryota</taxon>
        <taxon>Metazoa</taxon>
        <taxon>Ecdysozoa</taxon>
        <taxon>Arthropoda</taxon>
        <taxon>Crustacea</taxon>
        <taxon>Oligostraca</taxon>
        <taxon>Ostracoda</taxon>
        <taxon>Podocopa</taxon>
        <taxon>Podocopida</taxon>
        <taxon>Cytherocopina</taxon>
        <taxon>Cytheroidea</taxon>
        <taxon>Cytherideidae</taxon>
        <taxon>Cyprideis</taxon>
    </lineage>
</organism>
<evidence type="ECO:0000256" key="12">
    <source>
        <dbReference type="RuleBase" id="RU004397"/>
    </source>
</evidence>
<dbReference type="GO" id="GO:0005743">
    <property type="term" value="C:mitochondrial inner membrane"/>
    <property type="evidence" value="ECO:0007669"/>
    <property type="project" value="UniProtKB-SubCell"/>
</dbReference>
<protein>
    <recommendedName>
        <fullName evidence="12">Cytochrome c oxidase subunit</fullName>
    </recommendedName>
    <alternativeName>
        <fullName evidence="12">Cytochrome c oxidase polypeptide VIa</fullName>
    </alternativeName>
</protein>
<dbReference type="PROSITE" id="PS01329">
    <property type="entry name" value="COX6A"/>
    <property type="match status" value="1"/>
</dbReference>
<evidence type="ECO:0000256" key="9">
    <source>
        <dbReference type="ARBA" id="ARBA00023128"/>
    </source>
</evidence>
<comment type="subcellular location">
    <subcellularLocation>
        <location evidence="1">Mitochondrion inner membrane</location>
        <topology evidence="1">Single-pass membrane protein</topology>
    </subcellularLocation>
</comment>
<evidence type="ECO:0000256" key="1">
    <source>
        <dbReference type="ARBA" id="ARBA00004434"/>
    </source>
</evidence>
<accession>A0A7R8ZM61</accession>
<dbReference type="PANTHER" id="PTHR11504:SF0">
    <property type="entry name" value="CYTOCHROME C OXIDASE SUBUNIT"/>
    <property type="match status" value="1"/>
</dbReference>
<evidence type="ECO:0000256" key="4">
    <source>
        <dbReference type="ARBA" id="ARBA00022692"/>
    </source>
</evidence>
<proteinExistence type="inferred from homology"/>
<gene>
    <name evidence="13" type="ORF">CTOB1V02_LOCUS4600</name>
</gene>
<evidence type="ECO:0000256" key="2">
    <source>
        <dbReference type="ARBA" id="ARBA00004673"/>
    </source>
</evidence>
<dbReference type="Pfam" id="PF02046">
    <property type="entry name" value="COX6A"/>
    <property type="match status" value="1"/>
</dbReference>
<dbReference type="InterPro" id="IPR001349">
    <property type="entry name" value="Cyt_c_oxidase_su6a"/>
</dbReference>
<dbReference type="PIRSF" id="PIRSF000277">
    <property type="entry name" value="COX6A1"/>
    <property type="match status" value="1"/>
</dbReference>
<keyword evidence="9 12" id="KW-0496">Mitochondrion</keyword>
<dbReference type="AlphaFoldDB" id="A0A7R8ZM61"/>
<evidence type="ECO:0000256" key="10">
    <source>
        <dbReference type="ARBA" id="ARBA00023136"/>
    </source>
</evidence>
<dbReference type="PANTHER" id="PTHR11504">
    <property type="entry name" value="CYTOCHROME C OXIDASE POLYPEPTIDE VIA"/>
    <property type="match status" value="1"/>
</dbReference>
<keyword evidence="7" id="KW-1133">Transmembrane helix</keyword>
<dbReference type="SUPFAM" id="SSF81411">
    <property type="entry name" value="Mitochondrial cytochrome c oxidase subunit VIa"/>
    <property type="match status" value="1"/>
</dbReference>
<dbReference type="GO" id="GO:0006123">
    <property type="term" value="P:mitochondrial electron transport, cytochrome c to oxygen"/>
    <property type="evidence" value="ECO:0007669"/>
    <property type="project" value="TreeGrafter"/>
</dbReference>
<evidence type="ECO:0000256" key="11">
    <source>
        <dbReference type="RuleBase" id="RU004396"/>
    </source>
</evidence>
<evidence type="ECO:0000256" key="6">
    <source>
        <dbReference type="ARBA" id="ARBA00022946"/>
    </source>
</evidence>
<dbReference type="UniPathway" id="UPA00705"/>
<keyword evidence="4" id="KW-0812">Transmembrane</keyword>
<dbReference type="Gene3D" id="4.10.95.10">
    <property type="entry name" value="Cytochrome c oxidase, subunit VIa"/>
    <property type="match status" value="1"/>
</dbReference>
<dbReference type="InterPro" id="IPR018507">
    <property type="entry name" value="Cyt_c_oxidase_su6a_CS"/>
</dbReference>
<evidence type="ECO:0000256" key="7">
    <source>
        <dbReference type="ARBA" id="ARBA00022989"/>
    </source>
</evidence>
<comment type="similarity">
    <text evidence="3 11">Belongs to the cytochrome c oxidase subunit 6A family.</text>
</comment>
<name>A0A7R8ZM61_9CRUS</name>
<dbReference type="OrthoDB" id="5947505at2759"/>
<dbReference type="FunFam" id="4.10.95.10:FF:000001">
    <property type="entry name" value="Cytochrome c oxidase subunit 6A, mitochondrial"/>
    <property type="match status" value="1"/>
</dbReference>
<evidence type="ECO:0000313" key="13">
    <source>
        <dbReference type="EMBL" id="CAD7226684.1"/>
    </source>
</evidence>
<keyword evidence="5 12" id="KW-0999">Mitochondrion inner membrane</keyword>
<sequence>MALMLRAVRRQFSTSVIRNSAQESSGHDGGVMWRNLSLFVGFPVIGLCMINAFLDHQKHAGHERPPFVAYEHLRIRNKPFPWGDGKKSLFHNPHTNALPDGYEDEL</sequence>
<evidence type="ECO:0000256" key="3">
    <source>
        <dbReference type="ARBA" id="ARBA00005553"/>
    </source>
</evidence>
<reference evidence="13" key="1">
    <citation type="submission" date="2020-11" db="EMBL/GenBank/DDBJ databases">
        <authorList>
            <person name="Tran Van P."/>
        </authorList>
    </citation>
    <scope>NUCLEOTIDE SEQUENCE</scope>
</reference>
<keyword evidence="8" id="KW-0560">Oxidoreductase</keyword>
<evidence type="ECO:0000256" key="5">
    <source>
        <dbReference type="ARBA" id="ARBA00022792"/>
    </source>
</evidence>
<dbReference type="EMBL" id="OB660894">
    <property type="protein sequence ID" value="CAD7226684.1"/>
    <property type="molecule type" value="Genomic_DNA"/>
</dbReference>
<dbReference type="CDD" id="cd00925">
    <property type="entry name" value="Cyt_c_Oxidase_VIa"/>
    <property type="match status" value="1"/>
</dbReference>
<comment type="pathway">
    <text evidence="2">Energy metabolism; oxidative phosphorylation.</text>
</comment>
<keyword evidence="10 12" id="KW-0472">Membrane</keyword>
<dbReference type="InterPro" id="IPR036418">
    <property type="entry name" value="Cyt_c_oxidase_su6a_sf"/>
</dbReference>